<dbReference type="CDD" id="cd01670">
    <property type="entry name" value="Death"/>
    <property type="match status" value="1"/>
</dbReference>
<reference evidence="3" key="2">
    <citation type="submission" date="2015-06" db="UniProtKB">
        <authorList>
            <consortium name="EnsemblMetazoa"/>
        </authorList>
    </citation>
    <scope>IDENTIFICATION</scope>
</reference>
<evidence type="ECO:0000313" key="4">
    <source>
        <dbReference type="Proteomes" id="UP000015102"/>
    </source>
</evidence>
<proteinExistence type="predicted"/>
<name>T1GVA3_MEGSC</name>
<feature type="region of interest" description="Disordered" evidence="1">
    <location>
        <begin position="36"/>
        <end position="56"/>
    </location>
</feature>
<protein>
    <recommendedName>
        <fullName evidence="2">Death domain-containing protein</fullName>
    </recommendedName>
</protein>
<dbReference type="Pfam" id="PF00531">
    <property type="entry name" value="Death"/>
    <property type="match status" value="1"/>
</dbReference>
<evidence type="ECO:0000259" key="2">
    <source>
        <dbReference type="PROSITE" id="PS50017"/>
    </source>
</evidence>
<organism evidence="3 4">
    <name type="scientific">Megaselia scalaris</name>
    <name type="common">Humpbacked fly</name>
    <name type="synonym">Phora scalaris</name>
    <dbReference type="NCBI Taxonomy" id="36166"/>
    <lineage>
        <taxon>Eukaryota</taxon>
        <taxon>Metazoa</taxon>
        <taxon>Ecdysozoa</taxon>
        <taxon>Arthropoda</taxon>
        <taxon>Hexapoda</taxon>
        <taxon>Insecta</taxon>
        <taxon>Pterygota</taxon>
        <taxon>Neoptera</taxon>
        <taxon>Endopterygota</taxon>
        <taxon>Diptera</taxon>
        <taxon>Brachycera</taxon>
        <taxon>Muscomorpha</taxon>
        <taxon>Platypezoidea</taxon>
        <taxon>Phoridae</taxon>
        <taxon>Megaseliini</taxon>
        <taxon>Megaselia</taxon>
    </lineage>
</organism>
<dbReference type="InterPro" id="IPR000488">
    <property type="entry name" value="Death_dom"/>
</dbReference>
<dbReference type="HOGENOM" id="CLU_1620931_0_0_1"/>
<feature type="compositionally biased region" description="Polar residues" evidence="1">
    <location>
        <begin position="36"/>
        <end position="47"/>
    </location>
</feature>
<evidence type="ECO:0000256" key="1">
    <source>
        <dbReference type="SAM" id="MobiDB-lite"/>
    </source>
</evidence>
<dbReference type="SUPFAM" id="SSF47986">
    <property type="entry name" value="DEATH domain"/>
    <property type="match status" value="1"/>
</dbReference>
<evidence type="ECO:0000313" key="3">
    <source>
        <dbReference type="EnsemblMetazoa" id="MESCA007693-PA"/>
    </source>
</evidence>
<accession>T1GVA3</accession>
<keyword evidence="4" id="KW-1185">Reference proteome</keyword>
<dbReference type="PROSITE" id="PS50017">
    <property type="entry name" value="DEATH_DOMAIN"/>
    <property type="match status" value="1"/>
</dbReference>
<dbReference type="STRING" id="36166.T1GVA3"/>
<dbReference type="EMBL" id="CAQQ02094419">
    <property type="status" value="NOT_ANNOTATED_CDS"/>
    <property type="molecule type" value="Genomic_DNA"/>
</dbReference>
<dbReference type="Gene3D" id="1.10.533.10">
    <property type="entry name" value="Death Domain, Fas"/>
    <property type="match status" value="1"/>
</dbReference>
<dbReference type="OMA" id="EPEHEYI"/>
<dbReference type="GO" id="GO:0007165">
    <property type="term" value="P:signal transduction"/>
    <property type="evidence" value="ECO:0007669"/>
    <property type="project" value="InterPro"/>
</dbReference>
<feature type="domain" description="Death" evidence="2">
    <location>
        <begin position="72"/>
        <end position="158"/>
    </location>
</feature>
<sequence length="164" mass="18813">MMPQTMTTTNVANTQGAVVMQFSNIQGLHIGAVNNINLQQPSPQPSNKSDEVRKTRRTKTIESMMYSNESIDEKMLMTVASNLGEGWQFVIRELGLTDPQIEQANMDNHQYGVKEVIYQLLLDWKNNADDEKCTLGILTKLLWKLNHRECVVQMKDLWKSRNVE</sequence>
<reference evidence="4" key="1">
    <citation type="submission" date="2013-02" db="EMBL/GenBank/DDBJ databases">
        <authorList>
            <person name="Hughes D."/>
        </authorList>
    </citation>
    <scope>NUCLEOTIDE SEQUENCE</scope>
    <source>
        <strain>Durham</strain>
        <strain evidence="4">NC isolate 2 -- Noor lab</strain>
    </source>
</reference>
<dbReference type="EnsemblMetazoa" id="MESCA007693-RA">
    <property type="protein sequence ID" value="MESCA007693-PA"/>
    <property type="gene ID" value="MESCA007693"/>
</dbReference>
<dbReference type="AlphaFoldDB" id="T1GVA3"/>
<dbReference type="Proteomes" id="UP000015102">
    <property type="component" value="Unassembled WGS sequence"/>
</dbReference>
<dbReference type="InterPro" id="IPR011029">
    <property type="entry name" value="DEATH-like_dom_sf"/>
</dbReference>